<organism evidence="2 3">
    <name type="scientific">Meloidogyne hapla</name>
    <name type="common">Root-knot nematode worm</name>
    <dbReference type="NCBI Taxonomy" id="6305"/>
    <lineage>
        <taxon>Eukaryota</taxon>
        <taxon>Metazoa</taxon>
        <taxon>Ecdysozoa</taxon>
        <taxon>Nematoda</taxon>
        <taxon>Chromadorea</taxon>
        <taxon>Rhabditida</taxon>
        <taxon>Tylenchina</taxon>
        <taxon>Tylenchomorpha</taxon>
        <taxon>Tylenchoidea</taxon>
        <taxon>Meloidogynidae</taxon>
        <taxon>Meloidogyninae</taxon>
        <taxon>Meloidogyne</taxon>
    </lineage>
</organism>
<evidence type="ECO:0000313" key="2">
    <source>
        <dbReference type="Proteomes" id="UP000095281"/>
    </source>
</evidence>
<name>A0A1I8B3D4_MELHA</name>
<proteinExistence type="predicted"/>
<sequence>MNDELKKCFIPTGERTKHRISIWKCVVEDCEKTMESGDRIRHLRHNHLTTFQQIDNKLPIKDVSQKRMSGSKFKCIMCGEEFNSDSNFSNHRGFKILNIFKIMQSFISFQSNYGGKLGCPQRDNFFSGPFRTWKRWGELYNERRKRPSTAEERGQRLKKMIVKFENEVNSSGAELYSVYIKQHPHCLNPIDAFKRGGLSRNIQKRVKDHRIAEAQFMPLDSDYERDGFLIYQLVTDVPEKMARLIEEKLNSSKDHLQKDMRNLQIPFPQPLPDDRPEVVWREEVIELFLDAVEAKIPAVFTNTPKVIFYFQFSKCFQRVKQRVQLQRTPRTSTETESQTDEDIWKTRAINERKRKWEISKEKDARIKRLEDENKELKEKFKKSEEENRRLKGEEKDYVNETEEEISDNEALNETRWSNLSISPKY</sequence>
<reference evidence="3" key="1">
    <citation type="submission" date="2016-11" db="UniProtKB">
        <authorList>
            <consortium name="WormBaseParasite"/>
        </authorList>
    </citation>
    <scope>IDENTIFICATION</scope>
</reference>
<accession>A0A1I8B3D4</accession>
<protein>
    <submittedName>
        <fullName evidence="3">C2H2-type domain-containing protein</fullName>
    </submittedName>
</protein>
<dbReference type="Proteomes" id="UP000095281">
    <property type="component" value="Unplaced"/>
</dbReference>
<dbReference type="WBParaSite" id="MhA1_Contig130.frz3.gene26">
    <property type="protein sequence ID" value="MhA1_Contig130.frz3.gene26"/>
    <property type="gene ID" value="MhA1_Contig130.frz3.gene26"/>
</dbReference>
<keyword evidence="2" id="KW-1185">Reference proteome</keyword>
<dbReference type="AlphaFoldDB" id="A0A1I8B3D4"/>
<feature type="compositionally biased region" description="Polar residues" evidence="1">
    <location>
        <begin position="409"/>
        <end position="425"/>
    </location>
</feature>
<feature type="region of interest" description="Disordered" evidence="1">
    <location>
        <begin position="377"/>
        <end position="425"/>
    </location>
</feature>
<feature type="compositionally biased region" description="Basic and acidic residues" evidence="1">
    <location>
        <begin position="377"/>
        <end position="398"/>
    </location>
</feature>
<evidence type="ECO:0000313" key="3">
    <source>
        <dbReference type="WBParaSite" id="MhA1_Contig130.frz3.gene26"/>
    </source>
</evidence>
<evidence type="ECO:0000256" key="1">
    <source>
        <dbReference type="SAM" id="MobiDB-lite"/>
    </source>
</evidence>